<evidence type="ECO:0000259" key="3">
    <source>
        <dbReference type="Pfam" id="PF13681"/>
    </source>
</evidence>
<dbReference type="InterPro" id="IPR025205">
    <property type="entry name" value="PilX/PilW_C"/>
</dbReference>
<feature type="domain" description="Type 4 fimbrial biogenesis protein PilX N-terminal" evidence="4">
    <location>
        <begin position="11"/>
        <end position="61"/>
    </location>
</feature>
<keyword evidence="2" id="KW-0812">Transmembrane</keyword>
<dbReference type="GeneID" id="94690806"/>
<accession>A0A1H3GJV0</accession>
<reference evidence="5 6" key="1">
    <citation type="submission" date="2016-10" db="EMBL/GenBank/DDBJ databases">
        <authorList>
            <person name="de Groot N.N."/>
        </authorList>
    </citation>
    <scope>NUCLEOTIDE SEQUENCE [LARGE SCALE GENOMIC DNA]</scope>
    <source>
        <strain evidence="5 6">LMG 24775</strain>
    </source>
</reference>
<evidence type="ECO:0000313" key="5">
    <source>
        <dbReference type="EMBL" id="SDY03571.1"/>
    </source>
</evidence>
<dbReference type="RefSeq" id="WP_083393570.1">
    <property type="nucleotide sequence ID" value="NZ_CP141274.1"/>
</dbReference>
<feature type="coiled-coil region" evidence="1">
    <location>
        <begin position="46"/>
        <end position="73"/>
    </location>
</feature>
<evidence type="ECO:0000256" key="2">
    <source>
        <dbReference type="SAM" id="Phobius"/>
    </source>
</evidence>
<dbReference type="Pfam" id="PF14341">
    <property type="entry name" value="PilX_N"/>
    <property type="match status" value="1"/>
</dbReference>
<name>A0A1H3GJV0_9BURK</name>
<evidence type="ECO:0000313" key="6">
    <source>
        <dbReference type="Proteomes" id="UP000183417"/>
    </source>
</evidence>
<feature type="transmembrane region" description="Helical" evidence="2">
    <location>
        <begin position="12"/>
        <end position="33"/>
    </location>
</feature>
<dbReference type="AlphaFoldDB" id="A0A1H3GJV0"/>
<dbReference type="Pfam" id="PF13681">
    <property type="entry name" value="PilX"/>
    <property type="match status" value="1"/>
</dbReference>
<feature type="domain" description="PilX/PilW C-terminal" evidence="3">
    <location>
        <begin position="99"/>
        <end position="235"/>
    </location>
</feature>
<evidence type="ECO:0000256" key="1">
    <source>
        <dbReference type="SAM" id="Coils"/>
    </source>
</evidence>
<sequence>MSSQQKINHQRGVALVVVMLLLVAITGITLWMVKQSTLSEGLARNQQDQEAARQAAESALRDAERDILNVETALRTNASCSRGVQELNPNDFSSTCKGGLCYMADASYTTTDWAAAAKDNATVAEPWWPTGKGGLWNDDFDSKPSRTPVKATNCNFTGGVPLGTYTGVAAITGVAVQPEYLIEIFRRKHVRMNLDETLVTSRGENANQWSYMYRITARGFGYSQRTQVVLQTIYFP</sequence>
<protein>
    <submittedName>
        <fullName evidence="5">Type IV pilus assembly protein PilX</fullName>
    </submittedName>
</protein>
<keyword evidence="2" id="KW-1133">Transmembrane helix</keyword>
<proteinExistence type="predicted"/>
<gene>
    <name evidence="5" type="ORF">SAMN05421547_102247</name>
</gene>
<evidence type="ECO:0000259" key="4">
    <source>
        <dbReference type="Pfam" id="PF14341"/>
    </source>
</evidence>
<keyword evidence="1" id="KW-0175">Coiled coil</keyword>
<organism evidence="5 6">
    <name type="scientific">Delftia lacustris</name>
    <dbReference type="NCBI Taxonomy" id="558537"/>
    <lineage>
        <taxon>Bacteria</taxon>
        <taxon>Pseudomonadati</taxon>
        <taxon>Pseudomonadota</taxon>
        <taxon>Betaproteobacteria</taxon>
        <taxon>Burkholderiales</taxon>
        <taxon>Comamonadaceae</taxon>
        <taxon>Delftia</taxon>
    </lineage>
</organism>
<dbReference type="InterPro" id="IPR025746">
    <property type="entry name" value="PilX_N_dom"/>
</dbReference>
<keyword evidence="2" id="KW-0472">Membrane</keyword>
<dbReference type="Proteomes" id="UP000183417">
    <property type="component" value="Unassembled WGS sequence"/>
</dbReference>
<dbReference type="EMBL" id="FNPE01000002">
    <property type="protein sequence ID" value="SDY03571.1"/>
    <property type="molecule type" value="Genomic_DNA"/>
</dbReference>